<protein>
    <submittedName>
        <fullName evidence="2">Uncharacterized protein</fullName>
    </submittedName>
</protein>
<feature type="region of interest" description="Disordered" evidence="1">
    <location>
        <begin position="174"/>
        <end position="195"/>
    </location>
</feature>
<sequence>MVLPRKGPDGRECSKPSRSFFQILAPKHPNDRSSIEAMQKIEELKKKVEETEVELGASCSLTNNLKEELAKSSNTVSLRDSEINLLRTEVSDLKRQISELILDLSLVETVTSEVETRHRLEIKDAQAATIEEQKGKILRLGWRLASDSYNLCLKKTAKAYAEVDIDLLDQIEVSDDENGEYEDDKGLDDSPDSKS</sequence>
<evidence type="ECO:0000313" key="2">
    <source>
        <dbReference type="EMBL" id="KAA8517131.1"/>
    </source>
</evidence>
<gene>
    <name evidence="2" type="ORF">F0562_017424</name>
</gene>
<accession>A0A5J4ZIU7</accession>
<reference evidence="2 3" key="1">
    <citation type="submission" date="2019-09" db="EMBL/GenBank/DDBJ databases">
        <title>A chromosome-level genome assembly of the Chinese tupelo Nyssa sinensis.</title>
        <authorList>
            <person name="Yang X."/>
            <person name="Kang M."/>
            <person name="Yang Y."/>
            <person name="Xiong H."/>
            <person name="Wang M."/>
            <person name="Zhang Z."/>
            <person name="Wang Z."/>
            <person name="Wu H."/>
            <person name="Ma T."/>
            <person name="Liu J."/>
            <person name="Xi Z."/>
        </authorList>
    </citation>
    <scope>NUCLEOTIDE SEQUENCE [LARGE SCALE GENOMIC DNA]</scope>
    <source>
        <strain evidence="2">J267</strain>
        <tissue evidence="2">Leaf</tissue>
    </source>
</reference>
<evidence type="ECO:0000256" key="1">
    <source>
        <dbReference type="SAM" id="MobiDB-lite"/>
    </source>
</evidence>
<keyword evidence="3" id="KW-1185">Reference proteome</keyword>
<proteinExistence type="predicted"/>
<name>A0A5J4ZIU7_9ASTE</name>
<feature type="compositionally biased region" description="Acidic residues" evidence="1">
    <location>
        <begin position="174"/>
        <end position="186"/>
    </location>
</feature>
<dbReference type="EMBL" id="CM018051">
    <property type="protein sequence ID" value="KAA8517131.1"/>
    <property type="molecule type" value="Genomic_DNA"/>
</dbReference>
<organism evidence="2 3">
    <name type="scientific">Nyssa sinensis</name>
    <dbReference type="NCBI Taxonomy" id="561372"/>
    <lineage>
        <taxon>Eukaryota</taxon>
        <taxon>Viridiplantae</taxon>
        <taxon>Streptophyta</taxon>
        <taxon>Embryophyta</taxon>
        <taxon>Tracheophyta</taxon>
        <taxon>Spermatophyta</taxon>
        <taxon>Magnoliopsida</taxon>
        <taxon>eudicotyledons</taxon>
        <taxon>Gunneridae</taxon>
        <taxon>Pentapetalae</taxon>
        <taxon>asterids</taxon>
        <taxon>Cornales</taxon>
        <taxon>Nyssaceae</taxon>
        <taxon>Nyssa</taxon>
    </lineage>
</organism>
<dbReference type="Proteomes" id="UP000325577">
    <property type="component" value="Linkage Group LG8"/>
</dbReference>
<evidence type="ECO:0000313" key="3">
    <source>
        <dbReference type="Proteomes" id="UP000325577"/>
    </source>
</evidence>
<dbReference type="AlphaFoldDB" id="A0A5J4ZIU7"/>